<sequence>MEAHRKLVSRVAATVKDYFTRKEPFRISHGSTNSTRPNVKRRVVDISALKNVVQVDPTSKRAFVEPNVPMDHLVEATLAHGLVPPVVMEFPGITVGGGYAGTAGESSSFKYGFFDRTVTSVEMILGDGEVVTASEKENEDLLRGAAGAVGTLGVTTLVELQLIKAQRFVKTTYHPTKSIAAAVEKVREETKNEQNDYVDGILFSKDHGAIITGQMTDEIPANVKPQTFSGPWDPWFYLHVEERTQNTTSPFTEYIPLAEYMFRYDRGGFWVGRSAFNYMKFPFNKYTRWFLDDFLHTRMLYRALHASGESSRYVVQDMALPYPNAEKFIEYTDSALHIWPIWLCPLKQSPQPTMHPHTKGALADDQMLNIGLWGFGPTSKEEFLAKNRQLEKTLRAMGGMKWLYGHTYYSRDEFWAQFDKPWYDGLREKYRATTFPDVYDKVYVDMRKIKEQERSDWALRLRSIWPFGGIWGIYKSIKSGDYRIHRNSTWKWKE</sequence>
<name>A0A6A6JLJ4_WESOR</name>
<dbReference type="RefSeq" id="XP_033654357.1">
    <property type="nucleotide sequence ID" value="XM_033798305.1"/>
</dbReference>
<keyword evidence="3" id="KW-0812">Transmembrane</keyword>
<proteinExistence type="predicted"/>
<reference evidence="7" key="1">
    <citation type="journal article" date="2020" name="Stud. Mycol.">
        <title>101 Dothideomycetes genomes: a test case for predicting lifestyles and emergence of pathogens.</title>
        <authorList>
            <person name="Haridas S."/>
            <person name="Albert R."/>
            <person name="Binder M."/>
            <person name="Bloem J."/>
            <person name="Labutti K."/>
            <person name="Salamov A."/>
            <person name="Andreopoulos B."/>
            <person name="Baker S."/>
            <person name="Barry K."/>
            <person name="Bills G."/>
            <person name="Bluhm B."/>
            <person name="Cannon C."/>
            <person name="Castanera R."/>
            <person name="Culley D."/>
            <person name="Daum C."/>
            <person name="Ezra D."/>
            <person name="Gonzalez J."/>
            <person name="Henrissat B."/>
            <person name="Kuo A."/>
            <person name="Liang C."/>
            <person name="Lipzen A."/>
            <person name="Lutzoni F."/>
            <person name="Magnuson J."/>
            <person name="Mondo S."/>
            <person name="Nolan M."/>
            <person name="Ohm R."/>
            <person name="Pangilinan J."/>
            <person name="Park H.-J."/>
            <person name="Ramirez L."/>
            <person name="Alfaro M."/>
            <person name="Sun H."/>
            <person name="Tritt A."/>
            <person name="Yoshinaga Y."/>
            <person name="Zwiers L.-H."/>
            <person name="Turgeon B."/>
            <person name="Goodwin S."/>
            <person name="Spatafora J."/>
            <person name="Crous P."/>
            <person name="Grigoriev I."/>
        </authorList>
    </citation>
    <scope>NUCLEOTIDE SEQUENCE</scope>
    <source>
        <strain evidence="7">CBS 379.55</strain>
    </source>
</reference>
<dbReference type="EMBL" id="ML986492">
    <property type="protein sequence ID" value="KAF2276818.1"/>
    <property type="molecule type" value="Genomic_DNA"/>
</dbReference>
<dbReference type="InterPro" id="IPR016166">
    <property type="entry name" value="FAD-bd_PCMH"/>
</dbReference>
<protein>
    <recommendedName>
        <fullName evidence="2">Delta(24)-sterol reductase</fullName>
        <ecNumber evidence="2">1.3.1.72</ecNumber>
    </recommendedName>
</protein>
<dbReference type="GeneID" id="54551480"/>
<evidence type="ECO:0000256" key="3">
    <source>
        <dbReference type="ARBA" id="ARBA00022692"/>
    </source>
</evidence>
<dbReference type="InterPro" id="IPR036318">
    <property type="entry name" value="FAD-bd_PCMH-like_sf"/>
</dbReference>
<accession>A0A6A6JLJ4</accession>
<dbReference type="OrthoDB" id="415825at2759"/>
<organism evidence="7 8">
    <name type="scientific">Westerdykella ornata</name>
    <dbReference type="NCBI Taxonomy" id="318751"/>
    <lineage>
        <taxon>Eukaryota</taxon>
        <taxon>Fungi</taxon>
        <taxon>Dikarya</taxon>
        <taxon>Ascomycota</taxon>
        <taxon>Pezizomycotina</taxon>
        <taxon>Dothideomycetes</taxon>
        <taxon>Pleosporomycetidae</taxon>
        <taxon>Pleosporales</taxon>
        <taxon>Sporormiaceae</taxon>
        <taxon>Westerdykella</taxon>
    </lineage>
</organism>
<dbReference type="GO" id="GO:0050614">
    <property type="term" value="F:Delta24-sterol reductase activity"/>
    <property type="evidence" value="ECO:0007669"/>
    <property type="project" value="UniProtKB-EC"/>
</dbReference>
<dbReference type="AlphaFoldDB" id="A0A6A6JLJ4"/>
<keyword evidence="8" id="KW-1185">Reference proteome</keyword>
<dbReference type="PROSITE" id="PS51387">
    <property type="entry name" value="FAD_PCMH"/>
    <property type="match status" value="1"/>
</dbReference>
<evidence type="ECO:0000256" key="1">
    <source>
        <dbReference type="ARBA" id="ARBA00004167"/>
    </source>
</evidence>
<dbReference type="Gene3D" id="3.30.465.10">
    <property type="match status" value="1"/>
</dbReference>
<gene>
    <name evidence="7" type="ORF">EI97DRAFT_433052</name>
</gene>
<evidence type="ECO:0000256" key="2">
    <source>
        <dbReference type="ARBA" id="ARBA00012405"/>
    </source>
</evidence>
<evidence type="ECO:0000313" key="8">
    <source>
        <dbReference type="Proteomes" id="UP000800097"/>
    </source>
</evidence>
<dbReference type="InterPro" id="IPR040165">
    <property type="entry name" value="Diminuto-like"/>
</dbReference>
<dbReference type="InterPro" id="IPR016169">
    <property type="entry name" value="FAD-bd_PCMH_sub2"/>
</dbReference>
<dbReference type="FunFam" id="3.30.465.10:FF:000031">
    <property type="entry name" value="FAD binding domain protein"/>
    <property type="match status" value="1"/>
</dbReference>
<dbReference type="SUPFAM" id="SSF56176">
    <property type="entry name" value="FAD-binding/transporter-associated domain-like"/>
    <property type="match status" value="1"/>
</dbReference>
<dbReference type="GO" id="GO:0000246">
    <property type="term" value="F:Delta24(24-1) sterol reductase activity"/>
    <property type="evidence" value="ECO:0007669"/>
    <property type="project" value="TreeGrafter"/>
</dbReference>
<dbReference type="EC" id="1.3.1.72" evidence="2"/>
<evidence type="ECO:0000256" key="5">
    <source>
        <dbReference type="ARBA" id="ARBA00023136"/>
    </source>
</evidence>
<dbReference type="PANTHER" id="PTHR10801:SF10">
    <property type="entry name" value="FAD BINDING DOMAIN PROTEIN (AFU_ORTHOLOGUE AFUA_6G14300)"/>
    <property type="match status" value="1"/>
</dbReference>
<feature type="domain" description="FAD-binding PCMH-type" evidence="6">
    <location>
        <begin position="1"/>
        <end position="165"/>
    </location>
</feature>
<dbReference type="GO" id="GO:0071949">
    <property type="term" value="F:FAD binding"/>
    <property type="evidence" value="ECO:0007669"/>
    <property type="project" value="InterPro"/>
</dbReference>
<evidence type="ECO:0000259" key="6">
    <source>
        <dbReference type="PROSITE" id="PS51387"/>
    </source>
</evidence>
<comment type="subcellular location">
    <subcellularLocation>
        <location evidence="1">Membrane</location>
        <topology evidence="1">Single-pass membrane protein</topology>
    </subcellularLocation>
</comment>
<dbReference type="PANTHER" id="PTHR10801">
    <property type="entry name" value="24-DEHYDROCHOLESTEROL REDUCTASE"/>
    <property type="match status" value="1"/>
</dbReference>
<dbReference type="Proteomes" id="UP000800097">
    <property type="component" value="Unassembled WGS sequence"/>
</dbReference>
<dbReference type="GO" id="GO:0005737">
    <property type="term" value="C:cytoplasm"/>
    <property type="evidence" value="ECO:0007669"/>
    <property type="project" value="TreeGrafter"/>
</dbReference>
<keyword evidence="5" id="KW-0472">Membrane</keyword>
<dbReference type="Pfam" id="PF01565">
    <property type="entry name" value="FAD_binding_4"/>
    <property type="match status" value="1"/>
</dbReference>
<evidence type="ECO:0000313" key="7">
    <source>
        <dbReference type="EMBL" id="KAF2276818.1"/>
    </source>
</evidence>
<dbReference type="InterPro" id="IPR006094">
    <property type="entry name" value="Oxid_FAD_bind_N"/>
</dbReference>
<dbReference type="GO" id="GO:0016020">
    <property type="term" value="C:membrane"/>
    <property type="evidence" value="ECO:0007669"/>
    <property type="project" value="UniProtKB-SubCell"/>
</dbReference>
<dbReference type="GO" id="GO:0008202">
    <property type="term" value="P:steroid metabolic process"/>
    <property type="evidence" value="ECO:0007669"/>
    <property type="project" value="TreeGrafter"/>
</dbReference>
<keyword evidence="4" id="KW-1133">Transmembrane helix</keyword>
<evidence type="ECO:0000256" key="4">
    <source>
        <dbReference type="ARBA" id="ARBA00022989"/>
    </source>
</evidence>